<organism evidence="2 3">
    <name type="scientific">Halovenus rubra</name>
    <dbReference type="NCBI Taxonomy" id="869890"/>
    <lineage>
        <taxon>Archaea</taxon>
        <taxon>Methanobacteriati</taxon>
        <taxon>Methanobacteriota</taxon>
        <taxon>Stenosarchaea group</taxon>
        <taxon>Halobacteria</taxon>
        <taxon>Halobacteriales</taxon>
        <taxon>Haloarculaceae</taxon>
        <taxon>Halovenus</taxon>
    </lineage>
</organism>
<dbReference type="RefSeq" id="WP_267637904.1">
    <property type="nucleotide sequence ID" value="NZ_JAODIY010000011.1"/>
</dbReference>
<sequence>MGDKLRKTRRRFLAGISVGMVGGFAGCTEGENNDDGNDGSLSGGNGNSDGEDTPVDSDGDGVPDIEDDFPSDSTRSELFNQGRETYDLNEDYYQYLQFSPRQAATLSYNARVQNDIRIDVILMDSANFRYFEDGTEWEYYPAGSELDTLSANNEVQLSGDTEYCLVIDNTNKGRTSPPTNFDNDRVDVTLDYELFR</sequence>
<proteinExistence type="predicted"/>
<dbReference type="AlphaFoldDB" id="A0ABD5XEF8"/>
<gene>
    <name evidence="2" type="ORF">ACFQJ7_15780</name>
</gene>
<feature type="region of interest" description="Disordered" evidence="1">
    <location>
        <begin position="25"/>
        <end position="79"/>
    </location>
</feature>
<evidence type="ECO:0000313" key="2">
    <source>
        <dbReference type="EMBL" id="MFC7127458.1"/>
    </source>
</evidence>
<comment type="caution">
    <text evidence="2">The sequence shown here is derived from an EMBL/GenBank/DDBJ whole genome shotgun (WGS) entry which is preliminary data.</text>
</comment>
<accession>A0ABD5XEF8</accession>
<feature type="compositionally biased region" description="Acidic residues" evidence="1">
    <location>
        <begin position="49"/>
        <end position="70"/>
    </location>
</feature>
<dbReference type="PROSITE" id="PS51257">
    <property type="entry name" value="PROKAR_LIPOPROTEIN"/>
    <property type="match status" value="1"/>
</dbReference>
<evidence type="ECO:0000313" key="3">
    <source>
        <dbReference type="Proteomes" id="UP001596414"/>
    </source>
</evidence>
<evidence type="ECO:0000256" key="1">
    <source>
        <dbReference type="SAM" id="MobiDB-lite"/>
    </source>
</evidence>
<name>A0ABD5XEF8_9EURY</name>
<dbReference type="EMBL" id="JBHSZQ010000050">
    <property type="protein sequence ID" value="MFC7127458.1"/>
    <property type="molecule type" value="Genomic_DNA"/>
</dbReference>
<reference evidence="2 3" key="1">
    <citation type="journal article" date="2014" name="Int. J. Syst. Evol. Microbiol.">
        <title>Complete genome sequence of Corynebacterium casei LMG S-19264T (=DSM 44701T), isolated from a smear-ripened cheese.</title>
        <authorList>
            <consortium name="US DOE Joint Genome Institute (JGI-PGF)"/>
            <person name="Walter F."/>
            <person name="Albersmeier A."/>
            <person name="Kalinowski J."/>
            <person name="Ruckert C."/>
        </authorList>
    </citation>
    <scope>NUCLEOTIDE SEQUENCE [LARGE SCALE GENOMIC DNA]</scope>
    <source>
        <strain evidence="2 3">CGMCC 4.7215</strain>
    </source>
</reference>
<protein>
    <submittedName>
        <fullName evidence="2">Uncharacterized protein</fullName>
    </submittedName>
</protein>
<dbReference type="Proteomes" id="UP001596414">
    <property type="component" value="Unassembled WGS sequence"/>
</dbReference>